<evidence type="ECO:0000256" key="6">
    <source>
        <dbReference type="ARBA" id="ARBA00022741"/>
    </source>
</evidence>
<keyword evidence="17" id="KW-1185">Reference proteome</keyword>
<dbReference type="GO" id="GO:0005524">
    <property type="term" value="F:ATP binding"/>
    <property type="evidence" value="ECO:0007669"/>
    <property type="project" value="UniProtKB-KW"/>
</dbReference>
<keyword evidence="13" id="KW-0460">Magnesium</keyword>
<dbReference type="InterPro" id="IPR051131">
    <property type="entry name" value="NEK_Ser/Thr_kinase_NIMA"/>
</dbReference>
<evidence type="ECO:0000256" key="12">
    <source>
        <dbReference type="PIRSR" id="PIRSR000615-1"/>
    </source>
</evidence>
<keyword evidence="7" id="KW-0418">Kinase</keyword>
<feature type="binding site" evidence="13">
    <location>
        <position position="148"/>
    </location>
    <ligand>
        <name>Mg(2+)</name>
        <dbReference type="ChEBI" id="CHEBI:18420"/>
    </ligand>
</feature>
<keyword evidence="4" id="KW-0132">Cell division</keyword>
<evidence type="ECO:0000256" key="5">
    <source>
        <dbReference type="ARBA" id="ARBA00022679"/>
    </source>
</evidence>
<dbReference type="OrthoDB" id="248923at2759"/>
<dbReference type="eggNOG" id="KOG1826">
    <property type="taxonomic scope" value="Eukaryota"/>
</dbReference>
<dbReference type="GO" id="GO:0046872">
    <property type="term" value="F:metal ion binding"/>
    <property type="evidence" value="ECO:0007669"/>
    <property type="project" value="UniProtKB-KW"/>
</dbReference>
<organism evidence="16">
    <name type="scientific">Amphimedon queenslandica</name>
    <name type="common">Sponge</name>
    <dbReference type="NCBI Taxonomy" id="400682"/>
    <lineage>
        <taxon>Eukaryota</taxon>
        <taxon>Metazoa</taxon>
        <taxon>Porifera</taxon>
        <taxon>Demospongiae</taxon>
        <taxon>Heteroscleromorpha</taxon>
        <taxon>Haplosclerida</taxon>
        <taxon>Niphatidae</taxon>
        <taxon>Amphimedon</taxon>
    </lineage>
</organism>
<reference evidence="16" key="2">
    <citation type="submission" date="2017-05" db="UniProtKB">
        <authorList>
            <consortium name="EnsemblMetazoa"/>
        </authorList>
    </citation>
    <scope>IDENTIFICATION</scope>
</reference>
<comment type="similarity">
    <text evidence="1">Belongs to the protein kinase superfamily. NEK Ser/Thr protein kinase family. NIMA subfamily.</text>
</comment>
<dbReference type="InParanoid" id="A0A1X7ULK1"/>
<proteinExistence type="inferred from homology"/>
<evidence type="ECO:0000313" key="17">
    <source>
        <dbReference type="Proteomes" id="UP000007879"/>
    </source>
</evidence>
<keyword evidence="9" id="KW-0131">Cell cycle</keyword>
<evidence type="ECO:0000256" key="1">
    <source>
        <dbReference type="ARBA" id="ARBA00010886"/>
    </source>
</evidence>
<dbReference type="PANTHER" id="PTHR44899">
    <property type="entry name" value="CAMK FAMILY PROTEIN KINASE"/>
    <property type="match status" value="1"/>
</dbReference>
<dbReference type="InterPro" id="IPR011009">
    <property type="entry name" value="Kinase-like_dom_sf"/>
</dbReference>
<dbReference type="SMART" id="SM00220">
    <property type="entry name" value="S_TKc"/>
    <property type="match status" value="1"/>
</dbReference>
<evidence type="ECO:0000256" key="10">
    <source>
        <dbReference type="ARBA" id="ARBA00047899"/>
    </source>
</evidence>
<comment type="catalytic activity">
    <reaction evidence="10">
        <text>L-threonyl-[protein] + ATP = O-phospho-L-threonyl-[protein] + ADP + H(+)</text>
        <dbReference type="Rhea" id="RHEA:46608"/>
        <dbReference type="Rhea" id="RHEA-COMP:11060"/>
        <dbReference type="Rhea" id="RHEA-COMP:11605"/>
        <dbReference type="ChEBI" id="CHEBI:15378"/>
        <dbReference type="ChEBI" id="CHEBI:30013"/>
        <dbReference type="ChEBI" id="CHEBI:30616"/>
        <dbReference type="ChEBI" id="CHEBI:61977"/>
        <dbReference type="ChEBI" id="CHEBI:456216"/>
        <dbReference type="EC" id="2.7.11.1"/>
    </reaction>
</comment>
<evidence type="ECO:0000256" key="9">
    <source>
        <dbReference type="ARBA" id="ARBA00023306"/>
    </source>
</evidence>
<dbReference type="InterPro" id="IPR008271">
    <property type="entry name" value="Ser/Thr_kinase_AS"/>
</dbReference>
<dbReference type="EnsemblMetazoa" id="XM_011406461.2">
    <property type="protein sequence ID" value="XP_011404763.1"/>
    <property type="gene ID" value="LOC100634526"/>
</dbReference>
<keyword evidence="5" id="KW-0808">Transferase</keyword>
<keyword evidence="13" id="KW-0479">Metal-binding</keyword>
<dbReference type="Pfam" id="PF00069">
    <property type="entry name" value="Pkinase"/>
    <property type="match status" value="1"/>
</dbReference>
<evidence type="ECO:0000256" key="3">
    <source>
        <dbReference type="ARBA" id="ARBA00022527"/>
    </source>
</evidence>
<evidence type="ECO:0000313" key="16">
    <source>
        <dbReference type="EnsemblMetazoa" id="Aqu2.1.28307_001"/>
    </source>
</evidence>
<evidence type="ECO:0000256" key="13">
    <source>
        <dbReference type="PIRSR" id="PIRSR000615-3"/>
    </source>
</evidence>
<dbReference type="SUPFAM" id="SSF56112">
    <property type="entry name" value="Protein kinase-like (PK-like)"/>
    <property type="match status" value="1"/>
</dbReference>
<evidence type="ECO:0000256" key="11">
    <source>
        <dbReference type="ARBA" id="ARBA00048679"/>
    </source>
</evidence>
<evidence type="ECO:0000259" key="15">
    <source>
        <dbReference type="PROSITE" id="PS50011"/>
    </source>
</evidence>
<dbReference type="GO" id="GO:0000278">
    <property type="term" value="P:mitotic cell cycle"/>
    <property type="evidence" value="ECO:0007669"/>
    <property type="project" value="UniProtKB-ARBA"/>
</dbReference>
<keyword evidence="3" id="KW-0723">Serine/threonine-protein kinase</keyword>
<gene>
    <name evidence="16" type="primary">100634526</name>
</gene>
<protein>
    <recommendedName>
        <fullName evidence="2">non-specific serine/threonine protein kinase</fullName>
        <ecNumber evidence="2">2.7.11.1</ecNumber>
    </recommendedName>
</protein>
<dbReference type="AlphaFoldDB" id="A0A1X7ULK1"/>
<keyword evidence="8" id="KW-0067">ATP-binding</keyword>
<dbReference type="Gene3D" id="1.10.510.10">
    <property type="entry name" value="Transferase(Phosphotransferase) domain 1"/>
    <property type="match status" value="1"/>
</dbReference>
<feature type="active site" description="Proton acceptor" evidence="12">
    <location>
        <position position="143"/>
    </location>
</feature>
<evidence type="ECO:0000256" key="7">
    <source>
        <dbReference type="ARBA" id="ARBA00022777"/>
    </source>
</evidence>
<dbReference type="STRING" id="400682.A0A1X7ULK1"/>
<dbReference type="EC" id="2.7.11.1" evidence="2"/>
<dbReference type="KEGG" id="aqu:100634526"/>
<dbReference type="OMA" id="LALHRCH"/>
<evidence type="ECO:0000256" key="4">
    <source>
        <dbReference type="ARBA" id="ARBA00022618"/>
    </source>
</evidence>
<dbReference type="PANTHER" id="PTHR44899:SF10">
    <property type="entry name" value="NIMA-RELATED KINASE 2"/>
    <property type="match status" value="1"/>
</dbReference>
<reference evidence="17" key="1">
    <citation type="journal article" date="2010" name="Nature">
        <title>The Amphimedon queenslandica genome and the evolution of animal complexity.</title>
        <authorList>
            <person name="Srivastava M."/>
            <person name="Simakov O."/>
            <person name="Chapman J."/>
            <person name="Fahey B."/>
            <person name="Gauthier M.E."/>
            <person name="Mitros T."/>
            <person name="Richards G.S."/>
            <person name="Conaco C."/>
            <person name="Dacre M."/>
            <person name="Hellsten U."/>
            <person name="Larroux C."/>
            <person name="Putnam N.H."/>
            <person name="Stanke M."/>
            <person name="Adamska M."/>
            <person name="Darling A."/>
            <person name="Degnan S.M."/>
            <person name="Oakley T.H."/>
            <person name="Plachetzki D.C."/>
            <person name="Zhai Y."/>
            <person name="Adamski M."/>
            <person name="Calcino A."/>
            <person name="Cummins S.F."/>
            <person name="Goodstein D.M."/>
            <person name="Harris C."/>
            <person name="Jackson D.J."/>
            <person name="Leys S.P."/>
            <person name="Shu S."/>
            <person name="Woodcroft B.J."/>
            <person name="Vervoort M."/>
            <person name="Kosik K.S."/>
            <person name="Manning G."/>
            <person name="Degnan B.M."/>
            <person name="Rokhsar D.S."/>
        </authorList>
    </citation>
    <scope>NUCLEOTIDE SEQUENCE [LARGE SCALE GENOMIC DNA]</scope>
</reference>
<dbReference type="PROSITE" id="PS50011">
    <property type="entry name" value="PROTEIN_KINASE_DOM"/>
    <property type="match status" value="1"/>
</dbReference>
<dbReference type="GO" id="GO:0005634">
    <property type="term" value="C:nucleus"/>
    <property type="evidence" value="ECO:0007669"/>
    <property type="project" value="UniProtKB-ARBA"/>
</dbReference>
<sequence length="349" mass="40344">MPSGKLDDYVVVGMIGSGSFGQCKKIRRICDGKVLVWKEINYKEMTESEKQQLVTEVNLLRELKHTHIVQYYDRIIDRSQSMLYIITEYCPGGDLATLISQHRHQRKLLPECFIWQVMHQILLALEECHRSKENVGGKVMHRDIKPANVFLDGEGQVKLGDFGLARILHNTSLAKTFVGTPYYMSPEQYSCNSYDHRSDLWSIGCLLYELCALKPPFVASSQYKLAEYVCNGRFSRIPSKYSDDLHWTISQLLHVKPEKRPLLSQLLSLLEEKIPLAKPPNVAGTEKTTPPSVLGAVKEEESLQRKLDELHRKEEILRKKEEDLQRKEIELKRREEVLVLREKQQAILK</sequence>
<dbReference type="EnsemblMetazoa" id="Aqu2.1.28307_001">
    <property type="protein sequence ID" value="Aqu2.1.28307_001"/>
    <property type="gene ID" value="Aqu2.1.28307"/>
</dbReference>
<dbReference type="InterPro" id="IPR000719">
    <property type="entry name" value="Prot_kinase_dom"/>
</dbReference>
<feature type="coiled-coil region" evidence="14">
    <location>
        <begin position="300"/>
        <end position="337"/>
    </location>
</feature>
<comment type="catalytic activity">
    <reaction evidence="11">
        <text>L-seryl-[protein] + ATP = O-phospho-L-seryl-[protein] + ADP + H(+)</text>
        <dbReference type="Rhea" id="RHEA:17989"/>
        <dbReference type="Rhea" id="RHEA-COMP:9863"/>
        <dbReference type="Rhea" id="RHEA-COMP:11604"/>
        <dbReference type="ChEBI" id="CHEBI:15378"/>
        <dbReference type="ChEBI" id="CHEBI:29999"/>
        <dbReference type="ChEBI" id="CHEBI:30616"/>
        <dbReference type="ChEBI" id="CHEBI:83421"/>
        <dbReference type="ChEBI" id="CHEBI:456216"/>
        <dbReference type="EC" id="2.7.11.1"/>
    </reaction>
</comment>
<dbReference type="GO" id="GO:0004674">
    <property type="term" value="F:protein serine/threonine kinase activity"/>
    <property type="evidence" value="ECO:0007669"/>
    <property type="project" value="UniProtKB-KW"/>
</dbReference>
<accession>A0A1X7ULK1</accession>
<dbReference type="FunFam" id="3.30.200.20:FF:000151">
    <property type="entry name" value="G2-specific protein kinase nimA"/>
    <property type="match status" value="1"/>
</dbReference>
<keyword evidence="14" id="KW-0175">Coiled coil</keyword>
<dbReference type="CDD" id="cd08217">
    <property type="entry name" value="STKc_Nek2"/>
    <property type="match status" value="1"/>
</dbReference>
<dbReference type="PROSITE" id="PS00108">
    <property type="entry name" value="PROTEIN_KINASE_ST"/>
    <property type="match status" value="1"/>
</dbReference>
<evidence type="ECO:0000256" key="14">
    <source>
        <dbReference type="SAM" id="Coils"/>
    </source>
</evidence>
<keyword evidence="6" id="KW-0547">Nucleotide-binding</keyword>
<feature type="binding site" evidence="13">
    <location>
        <position position="161"/>
    </location>
    <ligand>
        <name>Mg(2+)</name>
        <dbReference type="ChEBI" id="CHEBI:18420"/>
    </ligand>
</feature>
<dbReference type="GO" id="GO:0007059">
    <property type="term" value="P:chromosome segregation"/>
    <property type="evidence" value="ECO:0007669"/>
    <property type="project" value="UniProtKB-ARBA"/>
</dbReference>
<dbReference type="Gene3D" id="3.30.200.20">
    <property type="entry name" value="Phosphorylase Kinase, domain 1"/>
    <property type="match status" value="2"/>
</dbReference>
<name>A0A1X7ULK1_AMPQE</name>
<dbReference type="PIRSF" id="PIRSF000615">
    <property type="entry name" value="TyrPK_CSF1-R"/>
    <property type="match status" value="1"/>
</dbReference>
<evidence type="ECO:0000256" key="2">
    <source>
        <dbReference type="ARBA" id="ARBA00012513"/>
    </source>
</evidence>
<evidence type="ECO:0000256" key="8">
    <source>
        <dbReference type="ARBA" id="ARBA00022840"/>
    </source>
</evidence>
<dbReference type="Proteomes" id="UP000007879">
    <property type="component" value="Unassembled WGS sequence"/>
</dbReference>
<feature type="domain" description="Protein kinase" evidence="15">
    <location>
        <begin position="9"/>
        <end position="274"/>
    </location>
</feature>
<dbReference type="GO" id="GO:0051301">
    <property type="term" value="P:cell division"/>
    <property type="evidence" value="ECO:0007669"/>
    <property type="project" value="UniProtKB-KW"/>
</dbReference>